<proteinExistence type="predicted"/>
<dbReference type="KEGG" id="vg:26625219"/>
<dbReference type="Proteomes" id="UP000202037">
    <property type="component" value="Segment"/>
</dbReference>
<name>A0A0F6SJW1_9CAUD</name>
<evidence type="ECO:0000313" key="2">
    <source>
        <dbReference type="Proteomes" id="UP000202037"/>
    </source>
</evidence>
<dbReference type="RefSeq" id="YP_009198083.1">
    <property type="nucleotide sequence ID" value="NC_028791.1"/>
</dbReference>
<accession>A0A0F6SJW1</accession>
<dbReference type="EMBL" id="KR080202">
    <property type="protein sequence ID" value="AKF14907.1"/>
    <property type="molecule type" value="Genomic_DNA"/>
</dbReference>
<evidence type="ECO:0000313" key="1">
    <source>
        <dbReference type="EMBL" id="AKF14907.1"/>
    </source>
</evidence>
<organism evidence="1 2">
    <name type="scientific">Mycobacterium phage MOOREtheMARYer</name>
    <dbReference type="NCBI Taxonomy" id="1647309"/>
    <lineage>
        <taxon>Viruses</taxon>
        <taxon>Duplodnaviria</taxon>
        <taxon>Heunggongvirae</taxon>
        <taxon>Uroviricota</taxon>
        <taxon>Caudoviricetes</taxon>
        <taxon>Gclasvirinae</taxon>
        <taxon>Pinnievirus</taxon>
        <taxon>Pinnievirus moorethemaryer</taxon>
    </lineage>
</organism>
<reference evidence="1 2" key="1">
    <citation type="journal article" date="2015" name="Genome Announc.">
        <title>Genome Sequences of Cluster G Mycobacteriophages Cambiare, FlagStaff, and MOOREtheMARYer.</title>
        <authorList>
            <person name="Pope W.H."/>
            <person name="Augustine D.A."/>
            <person name="Carroll D.C."/>
            <person name="Duncan J.C."/>
            <person name="Harwi K.M."/>
            <person name="Howry R."/>
            <person name="Jagessar B."/>
            <person name="Lum B.A."/>
            <person name="Meinert J.W."/>
            <person name="Migliozzi J.S."/>
            <person name="Milliken K.A."/>
            <person name="Mitchell C.J."/>
            <person name="Nalatwad A.S."/>
            <person name="Orlandini K.C."/>
            <person name="Rhein M.J."/>
            <person name="Saravanan V."/>
            <person name="Seese B.A."/>
            <person name="Schiebel J.G."/>
            <person name="Thomas K.B."/>
            <person name="Adkins N.L."/>
            <person name="Cohen K.L."/>
            <person name="Iyengar V.B."/>
            <person name="Kim H."/>
            <person name="Kramer Z.J."/>
            <person name="Montgomery M.T."/>
            <person name="Schafer C.E."/>
            <person name="Wilkes K.E."/>
            <person name="Grubb S.R."/>
            <person name="Warner M.H."/>
            <person name="Bowman C.A."/>
            <person name="Russell D.A."/>
            <person name="Hatfull G.F."/>
        </authorList>
    </citation>
    <scope>NUCLEOTIDE SEQUENCE [LARGE SCALE GENOMIC DNA]</scope>
</reference>
<gene>
    <name evidence="1" type="primary">46</name>
    <name evidence="1" type="ORF">SEA_MOORETHEMARYER_46</name>
</gene>
<protein>
    <submittedName>
        <fullName evidence="1">Uncharacterized protein</fullName>
    </submittedName>
</protein>
<keyword evidence="2" id="KW-1185">Reference proteome</keyword>
<sequence length="55" mass="5759">MLTDTDRITRKIALASAIQNDPGASAAVIVEDAEAFRKFLAGEPAGQPTTEGNTQ</sequence>
<dbReference type="GeneID" id="26625219"/>